<organism evidence="3 4">
    <name type="scientific">Enterovibrio norvegicus</name>
    <dbReference type="NCBI Taxonomy" id="188144"/>
    <lineage>
        <taxon>Bacteria</taxon>
        <taxon>Pseudomonadati</taxon>
        <taxon>Pseudomonadota</taxon>
        <taxon>Gammaproteobacteria</taxon>
        <taxon>Vibrionales</taxon>
        <taxon>Vibrionaceae</taxon>
        <taxon>Enterovibrio</taxon>
    </lineage>
</organism>
<dbReference type="PROSITE" id="PS50234">
    <property type="entry name" value="VWFA"/>
    <property type="match status" value="1"/>
</dbReference>
<dbReference type="InterPro" id="IPR036465">
    <property type="entry name" value="vWFA_dom_sf"/>
</dbReference>
<evidence type="ECO:0000313" key="4">
    <source>
        <dbReference type="Proteomes" id="UP000235387"/>
    </source>
</evidence>
<keyword evidence="1" id="KW-0812">Transmembrane</keyword>
<evidence type="ECO:0000256" key="1">
    <source>
        <dbReference type="SAM" id="Phobius"/>
    </source>
</evidence>
<sequence>MQAYLPSQQRGVATIVFVVAFPLLFSVFVLAIESTRYLQTHARIGDGVEIASLAIAANASKNSNVNKSLAKGLIDGYAPDGRITLSDINIVRRSCDEIYGDDCGKPGVYDKDGLVFTEYKVSLSSEFESWYPKDDFALGYKETVAMTGSAVARKYQGFTIDVAFVADFSGSMKDPWNGQAKYRGVINVIEDITEKLESFNESTEQELDGKRLLNRTAFIGYNLYTSNGSSYFSNVRYINNTNLSKQWWTNTPRIAFASTIASPLNTGSKSINGRVQGDNSSYFQTVDLTDDFPSFRSTINQFIPNHGTASYEGIIAAAKLLEHGENVRKLIIVLSDGEDSVNGQNTHDNTYPGYAATQLYNGGLCSNIIADLEALEVDGRSVEAKIAVIGFDYDISANPGLQTCAGAENVQSANSYQEIYDNILELISEEVGHLYFRNYE</sequence>
<evidence type="ECO:0000259" key="2">
    <source>
        <dbReference type="PROSITE" id="PS50234"/>
    </source>
</evidence>
<protein>
    <submittedName>
        <fullName evidence="3">Pilus assembly protein TadG</fullName>
    </submittedName>
</protein>
<feature type="domain" description="VWFA" evidence="2">
    <location>
        <begin position="161"/>
        <end position="427"/>
    </location>
</feature>
<gene>
    <name evidence="3" type="ORF">BCT23_20940</name>
</gene>
<reference evidence="4" key="1">
    <citation type="submission" date="2016-07" db="EMBL/GenBank/DDBJ databases">
        <title>Nontailed viruses are major unrecognized killers of bacteria in the ocean.</title>
        <authorList>
            <person name="Kauffman K."/>
            <person name="Hussain F."/>
            <person name="Yang J."/>
            <person name="Arevalo P."/>
            <person name="Brown J."/>
            <person name="Cutler M."/>
            <person name="Kelly L."/>
            <person name="Polz M.F."/>
        </authorList>
    </citation>
    <scope>NUCLEOTIDE SEQUENCE [LARGE SCALE GENOMIC DNA]</scope>
    <source>
        <strain evidence="4">10N.261.45.A10</strain>
    </source>
</reference>
<dbReference type="EMBL" id="MDAL01000034">
    <property type="protein sequence ID" value="PMN90270.1"/>
    <property type="molecule type" value="Genomic_DNA"/>
</dbReference>
<keyword evidence="1" id="KW-1133">Transmembrane helix</keyword>
<feature type="transmembrane region" description="Helical" evidence="1">
    <location>
        <begin position="12"/>
        <end position="32"/>
    </location>
</feature>
<dbReference type="InterPro" id="IPR002035">
    <property type="entry name" value="VWF_A"/>
</dbReference>
<accession>A0A2N7L822</accession>
<dbReference type="RefSeq" id="WP_102391525.1">
    <property type="nucleotide sequence ID" value="NZ_MDAG01000009.1"/>
</dbReference>
<comment type="caution">
    <text evidence="3">The sequence shown here is derived from an EMBL/GenBank/DDBJ whole genome shotgun (WGS) entry which is preliminary data.</text>
</comment>
<proteinExistence type="predicted"/>
<dbReference type="SUPFAM" id="SSF53300">
    <property type="entry name" value="vWA-like"/>
    <property type="match status" value="1"/>
</dbReference>
<dbReference type="AlphaFoldDB" id="A0A2N7L822"/>
<dbReference type="Gene3D" id="3.40.50.410">
    <property type="entry name" value="von Willebrand factor, type A domain"/>
    <property type="match status" value="1"/>
</dbReference>
<name>A0A2N7L822_9GAMM</name>
<keyword evidence="1" id="KW-0472">Membrane</keyword>
<evidence type="ECO:0000313" key="3">
    <source>
        <dbReference type="EMBL" id="PMN90270.1"/>
    </source>
</evidence>
<dbReference type="Proteomes" id="UP000235387">
    <property type="component" value="Unassembled WGS sequence"/>
</dbReference>